<evidence type="ECO:0000313" key="1">
    <source>
        <dbReference type="EMBL" id="MFD1329309.1"/>
    </source>
</evidence>
<proteinExistence type="predicted"/>
<organism evidence="1 2">
    <name type="scientific">Mycoplana ramosa</name>
    <name type="common">Mycoplana bullata</name>
    <dbReference type="NCBI Taxonomy" id="40837"/>
    <lineage>
        <taxon>Bacteria</taxon>
        <taxon>Pseudomonadati</taxon>
        <taxon>Pseudomonadota</taxon>
        <taxon>Alphaproteobacteria</taxon>
        <taxon>Hyphomicrobiales</taxon>
        <taxon>Rhizobiaceae</taxon>
        <taxon>Mycoplana</taxon>
    </lineage>
</organism>
<reference evidence="2" key="1">
    <citation type="journal article" date="2019" name="Int. J. Syst. Evol. Microbiol.">
        <title>The Global Catalogue of Microorganisms (GCM) 10K type strain sequencing project: providing services to taxonomists for standard genome sequencing and annotation.</title>
        <authorList>
            <consortium name="The Broad Institute Genomics Platform"/>
            <consortium name="The Broad Institute Genome Sequencing Center for Infectious Disease"/>
            <person name="Wu L."/>
            <person name="Ma J."/>
        </authorList>
    </citation>
    <scope>NUCLEOTIDE SEQUENCE [LARGE SCALE GENOMIC DNA]</scope>
    <source>
        <strain evidence="2">CCUG 55609</strain>
    </source>
</reference>
<accession>A0ABW3YZB0</accession>
<dbReference type="Pfam" id="PF05159">
    <property type="entry name" value="Capsule_synth"/>
    <property type="match status" value="1"/>
</dbReference>
<evidence type="ECO:0000313" key="2">
    <source>
        <dbReference type="Proteomes" id="UP001597173"/>
    </source>
</evidence>
<dbReference type="RefSeq" id="WP_374840064.1">
    <property type="nucleotide sequence ID" value="NZ_JBHEEW010000012.1"/>
</dbReference>
<dbReference type="Proteomes" id="UP001597173">
    <property type="component" value="Unassembled WGS sequence"/>
</dbReference>
<dbReference type="EMBL" id="JBHTNF010000010">
    <property type="protein sequence ID" value="MFD1329309.1"/>
    <property type="molecule type" value="Genomic_DNA"/>
</dbReference>
<keyword evidence="2" id="KW-1185">Reference proteome</keyword>
<name>A0ABW3YZB0_MYCRA</name>
<dbReference type="InterPro" id="IPR007833">
    <property type="entry name" value="Capsule_polysaccharide_synth"/>
</dbReference>
<gene>
    <name evidence="1" type="ORF">ACFQ33_15580</name>
</gene>
<dbReference type="CDD" id="cd16439">
    <property type="entry name" value="beta_Kdo_transferase_KpsC_2"/>
    <property type="match status" value="1"/>
</dbReference>
<protein>
    <submittedName>
        <fullName evidence="1">Capsular polysaccharide biosynthesis protein</fullName>
    </submittedName>
</protein>
<comment type="caution">
    <text evidence="1">The sequence shown here is derived from an EMBL/GenBank/DDBJ whole genome shotgun (WGS) entry which is preliminary data.</text>
</comment>
<sequence length="376" mass="43202">MVVIIFRVLLVSVFAPYQLVMALFARKLPPKGKPPLFLFGFTPWKTFIHDWFPDRRIIFTSTKMLPVEFNLHWKWRLLRDRRSEVLTWQYQGLPIVKKFCRERDIPFQYVEDGFVRSIKLGALHAPPMSLTFDRQDMYFNAEAPTDLENILSSYNFEADAALIERSRACIARLLHTGISKYNSGAAVDATDLYGPKRSKRILVIGQVERDASIAYGCRQPYTNSQLLKLARDENPAAEIIYKPHPEVLKGIAPNTFSIDEAGASTRVLEKDISLADSFPTIDHVYTITSLSGFEALLRGLKVTTVGCPFYSGWGLTDDRQPNPRRNRRLTIEQLFAGAYILYPRYFDPDTKRYIQLEEALDILALKREQLCNTYSD</sequence>